<dbReference type="PANTHER" id="PTHR47843:SF5">
    <property type="entry name" value="BTB_POZ DOMAIN PROTEIN"/>
    <property type="match status" value="1"/>
</dbReference>
<dbReference type="PANTHER" id="PTHR47843">
    <property type="entry name" value="BTB DOMAIN-CONTAINING PROTEIN-RELATED"/>
    <property type="match status" value="1"/>
</dbReference>
<organism evidence="3 4">
    <name type="scientific">Pseudocercospora musae</name>
    <dbReference type="NCBI Taxonomy" id="113226"/>
    <lineage>
        <taxon>Eukaryota</taxon>
        <taxon>Fungi</taxon>
        <taxon>Dikarya</taxon>
        <taxon>Ascomycota</taxon>
        <taxon>Pezizomycotina</taxon>
        <taxon>Dothideomycetes</taxon>
        <taxon>Dothideomycetidae</taxon>
        <taxon>Mycosphaerellales</taxon>
        <taxon>Mycosphaerellaceae</taxon>
        <taxon>Pseudocercospora</taxon>
    </lineage>
</organism>
<protein>
    <recommendedName>
        <fullName evidence="2">BTB domain-containing protein</fullName>
    </recommendedName>
</protein>
<evidence type="ECO:0000313" key="4">
    <source>
        <dbReference type="Proteomes" id="UP000073492"/>
    </source>
</evidence>
<accession>A0A139IF09</accession>
<dbReference type="SUPFAM" id="SSF54695">
    <property type="entry name" value="POZ domain"/>
    <property type="match status" value="1"/>
</dbReference>
<dbReference type="Gene3D" id="3.30.710.10">
    <property type="entry name" value="Potassium Channel Kv1.1, Chain A"/>
    <property type="match status" value="1"/>
</dbReference>
<dbReference type="InterPro" id="IPR000210">
    <property type="entry name" value="BTB/POZ_dom"/>
</dbReference>
<reference evidence="3 4" key="1">
    <citation type="submission" date="2015-07" db="EMBL/GenBank/DDBJ databases">
        <title>Comparative genomics of the Sigatoka disease complex on banana suggests a link between parallel evolutionary changes in Pseudocercospora fijiensis and Pseudocercospora eumusae and increased virulence on the banana host.</title>
        <authorList>
            <person name="Chang T.-C."/>
            <person name="Salvucci A."/>
            <person name="Crous P.W."/>
            <person name="Stergiopoulos I."/>
        </authorList>
    </citation>
    <scope>NUCLEOTIDE SEQUENCE [LARGE SCALE GENOMIC DNA]</scope>
    <source>
        <strain evidence="3 4">CBS 116634</strain>
    </source>
</reference>
<evidence type="ECO:0000256" key="1">
    <source>
        <dbReference type="SAM" id="MobiDB-lite"/>
    </source>
</evidence>
<dbReference type="InterPro" id="IPR011333">
    <property type="entry name" value="SKP1/BTB/POZ_sf"/>
</dbReference>
<name>A0A139IF09_9PEZI</name>
<dbReference type="EMBL" id="LFZO01000123">
    <property type="protein sequence ID" value="KXT13259.1"/>
    <property type="molecule type" value="Genomic_DNA"/>
</dbReference>
<dbReference type="AlphaFoldDB" id="A0A139IF09"/>
<dbReference type="EMBL" id="LFZO01000123">
    <property type="protein sequence ID" value="KXT13258.1"/>
    <property type="molecule type" value="Genomic_DNA"/>
</dbReference>
<feature type="non-terminal residue" evidence="3">
    <location>
        <position position="316"/>
    </location>
</feature>
<dbReference type="PROSITE" id="PS50097">
    <property type="entry name" value="BTB"/>
    <property type="match status" value="1"/>
</dbReference>
<gene>
    <name evidence="3" type="ORF">AC579_2488</name>
</gene>
<proteinExistence type="predicted"/>
<sequence>MFMADMNRSGQRPSLPPMPALPGFAPVPYRAPDRYLHVIQSGAQPTSLMNWPQPAHSQPIGPLQVYHQIRQQPHELQHNAMPVAAESTNRYPQPPKAKKPKVQPPKANIPSSLISDLAKARQEASTLTDFTITWGDRKWNVHRLVLHLNSSVLRKACSGAFKESQTKELDLSGDPEDAVEALIDYMYRFDYEIPDLPSGEVSSELAFHVLVVVIADKYNMKSFQDLATAKFRAIAESIGVNDQDLTEAATIAYAAQLPTSEIRKIIATTAFSKPDYFMPEEPATSAFGTYMESEPALAIDIARASLSRKSEATDHR</sequence>
<keyword evidence="4" id="KW-1185">Reference proteome</keyword>
<dbReference type="OrthoDB" id="6109at2759"/>
<dbReference type="Pfam" id="PF00651">
    <property type="entry name" value="BTB"/>
    <property type="match status" value="1"/>
</dbReference>
<comment type="caution">
    <text evidence="3">The sequence shown here is derived from an EMBL/GenBank/DDBJ whole genome shotgun (WGS) entry which is preliminary data.</text>
</comment>
<dbReference type="Proteomes" id="UP000073492">
    <property type="component" value="Unassembled WGS sequence"/>
</dbReference>
<evidence type="ECO:0000313" key="3">
    <source>
        <dbReference type="EMBL" id="KXT13259.1"/>
    </source>
</evidence>
<feature type="region of interest" description="Disordered" evidence="1">
    <location>
        <begin position="87"/>
        <end position="108"/>
    </location>
</feature>
<dbReference type="CDD" id="cd18186">
    <property type="entry name" value="BTB_POZ_ZBTB_KLHL-like"/>
    <property type="match status" value="1"/>
</dbReference>
<evidence type="ECO:0000259" key="2">
    <source>
        <dbReference type="PROSITE" id="PS50097"/>
    </source>
</evidence>
<feature type="domain" description="BTB" evidence="2">
    <location>
        <begin position="128"/>
        <end position="195"/>
    </location>
</feature>